<evidence type="ECO:0000256" key="2">
    <source>
        <dbReference type="ARBA" id="ARBA00022679"/>
    </source>
</evidence>
<name>A0A813HHZ9_POLGL</name>
<sequence length="478" mass="54823">MGILLANEWRLMPCLRRTCRVFSVSTVLMVSTIGLLVWICYVITMPCDNSWALRQAAPARVSSFSGHAENRDWQTCKAAHQSRNEGFQRLPEGLENYTAVVDYWFARAGFKVQSIDSKELFSAVIGSNYSHMSVQDRMCILVQIVDRRVFVMKGSFESWLGRGIDSGMWKNAGTFGRLYGSLLYVQYLVDKDAKLPEFDFILCAGDDNREHDVKEGLPYFAPTSSHSGRYAIPFPIRERNFGRSFMLDFWPMLFQGLAESAREKLGPLWRDRTRSPAVWRGTVYFPWGTRGNRVALLRLSEINHTLMDARGPYVVKGKLTVDSATNKTVYHPNPEYEQWKYQLSIGGNGGWADRLLEDSFRRMTILHVDEGSVDFWWPTLRAFEHYVPIDPGLVFLFPCIRGLQAMDAAAEKIAGSMRQKALDMLSPQAIDQYSLLALHRMAGLMKRRGRRRQGSMSVPQFYNWIVRYHSGTIKRNSR</sequence>
<gene>
    <name evidence="5" type="ORF">PGLA1383_LOCUS53358</name>
    <name evidence="6" type="ORF">PGLA2088_LOCUS44300</name>
</gene>
<keyword evidence="2" id="KW-0808">Transferase</keyword>
<dbReference type="Proteomes" id="UP000626109">
    <property type="component" value="Unassembled WGS sequence"/>
</dbReference>
<dbReference type="Pfam" id="PF05686">
    <property type="entry name" value="Glyco_transf_90"/>
    <property type="match status" value="1"/>
</dbReference>
<comment type="caution">
    <text evidence="5">The sequence shown here is derived from an EMBL/GenBank/DDBJ whole genome shotgun (WGS) entry which is preliminary data.</text>
</comment>
<dbReference type="InterPro" id="IPR051091">
    <property type="entry name" value="O-Glucosyltr/Glycosyltrsf_90"/>
</dbReference>
<protein>
    <recommendedName>
        <fullName evidence="4">Glycosyl transferase CAP10 domain-containing protein</fullName>
    </recommendedName>
</protein>
<comment type="similarity">
    <text evidence="1">Belongs to the glycosyltransferase 90 family.</text>
</comment>
<dbReference type="EMBL" id="CAJNNV010031855">
    <property type="protein sequence ID" value="CAE8638080.1"/>
    <property type="molecule type" value="Genomic_DNA"/>
</dbReference>
<dbReference type="OrthoDB" id="202415at2759"/>
<dbReference type="Proteomes" id="UP000654075">
    <property type="component" value="Unassembled WGS sequence"/>
</dbReference>
<dbReference type="PANTHER" id="PTHR12203">
    <property type="entry name" value="KDEL LYS-ASP-GLU-LEU CONTAINING - RELATED"/>
    <property type="match status" value="1"/>
</dbReference>
<evidence type="ECO:0000256" key="1">
    <source>
        <dbReference type="ARBA" id="ARBA00010118"/>
    </source>
</evidence>
<evidence type="ECO:0000256" key="3">
    <source>
        <dbReference type="SAM" id="Phobius"/>
    </source>
</evidence>
<dbReference type="InterPro" id="IPR006598">
    <property type="entry name" value="CAP10"/>
</dbReference>
<evidence type="ECO:0000313" key="5">
    <source>
        <dbReference type="EMBL" id="CAE8638080.1"/>
    </source>
</evidence>
<dbReference type="PANTHER" id="PTHR12203:SF35">
    <property type="entry name" value="PROTEIN O-GLUCOSYLTRANSFERASE 1"/>
    <property type="match status" value="1"/>
</dbReference>
<organism evidence="5 7">
    <name type="scientific">Polarella glacialis</name>
    <name type="common">Dinoflagellate</name>
    <dbReference type="NCBI Taxonomy" id="89957"/>
    <lineage>
        <taxon>Eukaryota</taxon>
        <taxon>Sar</taxon>
        <taxon>Alveolata</taxon>
        <taxon>Dinophyceae</taxon>
        <taxon>Suessiales</taxon>
        <taxon>Suessiaceae</taxon>
        <taxon>Polarella</taxon>
    </lineage>
</organism>
<dbReference type="AlphaFoldDB" id="A0A813HHZ9"/>
<evidence type="ECO:0000259" key="4">
    <source>
        <dbReference type="Pfam" id="PF05686"/>
    </source>
</evidence>
<dbReference type="EMBL" id="CAJNNW010035136">
    <property type="protein sequence ID" value="CAE8725856.1"/>
    <property type="molecule type" value="Genomic_DNA"/>
</dbReference>
<evidence type="ECO:0000313" key="7">
    <source>
        <dbReference type="Proteomes" id="UP000654075"/>
    </source>
</evidence>
<keyword evidence="3" id="KW-0472">Membrane</keyword>
<dbReference type="GO" id="GO:0016740">
    <property type="term" value="F:transferase activity"/>
    <property type="evidence" value="ECO:0007669"/>
    <property type="project" value="UniProtKB-KW"/>
</dbReference>
<keyword evidence="3" id="KW-1133">Transmembrane helix</keyword>
<feature type="transmembrane region" description="Helical" evidence="3">
    <location>
        <begin position="21"/>
        <end position="44"/>
    </location>
</feature>
<accession>A0A813HHZ9</accession>
<keyword evidence="7" id="KW-1185">Reference proteome</keyword>
<proteinExistence type="inferred from homology"/>
<keyword evidence="3" id="KW-0812">Transmembrane</keyword>
<reference evidence="5" key="1">
    <citation type="submission" date="2021-02" db="EMBL/GenBank/DDBJ databases">
        <authorList>
            <person name="Dougan E. K."/>
            <person name="Rhodes N."/>
            <person name="Thang M."/>
            <person name="Chan C."/>
        </authorList>
    </citation>
    <scope>NUCLEOTIDE SEQUENCE</scope>
</reference>
<feature type="domain" description="Glycosyl transferase CAP10" evidence="4">
    <location>
        <begin position="192"/>
        <end position="458"/>
    </location>
</feature>
<evidence type="ECO:0000313" key="6">
    <source>
        <dbReference type="EMBL" id="CAE8725856.1"/>
    </source>
</evidence>